<dbReference type="PANTHER" id="PTHR43094">
    <property type="entry name" value="AMINOTRANSFERASE"/>
    <property type="match status" value="1"/>
</dbReference>
<dbReference type="InterPro" id="IPR015422">
    <property type="entry name" value="PyrdxlP-dep_Trfase_small"/>
</dbReference>
<dbReference type="CDD" id="cd00610">
    <property type="entry name" value="OAT_like"/>
    <property type="match status" value="1"/>
</dbReference>
<dbReference type="InterPro" id="IPR005814">
    <property type="entry name" value="Aminotrans_3"/>
</dbReference>
<dbReference type="Gene3D" id="3.40.640.10">
    <property type="entry name" value="Type I PLP-dependent aspartate aminotransferase-like (Major domain)"/>
    <property type="match status" value="1"/>
</dbReference>
<evidence type="ECO:0000256" key="3">
    <source>
        <dbReference type="ARBA" id="ARBA00022679"/>
    </source>
</evidence>
<organism evidence="5">
    <name type="scientific">marine metagenome</name>
    <dbReference type="NCBI Taxonomy" id="408172"/>
    <lineage>
        <taxon>unclassified sequences</taxon>
        <taxon>metagenomes</taxon>
        <taxon>ecological metagenomes</taxon>
    </lineage>
</organism>
<proteinExistence type="inferred from homology"/>
<keyword evidence="4" id="KW-0663">Pyridoxal phosphate</keyword>
<accession>A0A382EMA0</accession>
<dbReference type="GO" id="GO:0008483">
    <property type="term" value="F:transaminase activity"/>
    <property type="evidence" value="ECO:0007669"/>
    <property type="project" value="UniProtKB-KW"/>
</dbReference>
<dbReference type="InterPro" id="IPR015421">
    <property type="entry name" value="PyrdxlP-dep_Trfase_major"/>
</dbReference>
<reference evidence="5" key="1">
    <citation type="submission" date="2018-05" db="EMBL/GenBank/DDBJ databases">
        <authorList>
            <person name="Lanie J.A."/>
            <person name="Ng W.-L."/>
            <person name="Kazmierczak K.M."/>
            <person name="Andrzejewski T.M."/>
            <person name="Davidsen T.M."/>
            <person name="Wayne K.J."/>
            <person name="Tettelin H."/>
            <person name="Glass J.I."/>
            <person name="Rusch D."/>
            <person name="Podicherti R."/>
            <person name="Tsui H.-C.T."/>
            <person name="Winkler M.E."/>
        </authorList>
    </citation>
    <scope>NUCLEOTIDE SEQUENCE</scope>
</reference>
<dbReference type="PANTHER" id="PTHR43094:SF1">
    <property type="entry name" value="AMINOTRANSFERASE CLASS-III"/>
    <property type="match status" value="1"/>
</dbReference>
<comment type="similarity">
    <text evidence="1">Belongs to the class-III pyridoxal-phosphate-dependent aminotransferase family.</text>
</comment>
<dbReference type="SUPFAM" id="SSF53383">
    <property type="entry name" value="PLP-dependent transferases"/>
    <property type="match status" value="1"/>
</dbReference>
<protein>
    <recommendedName>
        <fullName evidence="6">Aspartate aminotransferase family protein</fullName>
    </recommendedName>
</protein>
<keyword evidence="3" id="KW-0808">Transferase</keyword>
<dbReference type="PIRSF" id="PIRSF000521">
    <property type="entry name" value="Transaminase_4ab_Lys_Orn"/>
    <property type="match status" value="1"/>
</dbReference>
<evidence type="ECO:0008006" key="6">
    <source>
        <dbReference type="Google" id="ProtNLM"/>
    </source>
</evidence>
<dbReference type="AlphaFoldDB" id="A0A382EMA0"/>
<dbReference type="InterPro" id="IPR049704">
    <property type="entry name" value="Aminotrans_3_PPA_site"/>
</dbReference>
<evidence type="ECO:0000256" key="2">
    <source>
        <dbReference type="ARBA" id="ARBA00022576"/>
    </source>
</evidence>
<sequence length="451" mass="49625">MQQTVMNTPDALWRPMTQHKPMQGKDGPSKIVRGEGCFLIDDQGRRHLDGLAGLWCVNIGYGREELADVAREQMGELCYAAPVLTTGPPVALSDKLLKMLEFERGHCYFTSSGSEANETAFKIARQFHLQTGNPRKYKIISRHRAYHGNTMATMTATGQAERKVGYDPMAAGFLHIPPPYPYRAHPKFTAEEHGEECAKFLEETINYEGAETVAAFIMEPMISGGGVLVPPDNYLPMVREVCDRHQVLLIHDEVVSGFGRTGRMFGHHHWGGKPDIITLAKGISSGYLPLAATVVREEIFEAFYGDPGTLNHFRQINTYGGHPVSTAVGLRNIEIIEREKLTVNAEKMGSYLQGKLEKLLDHPYVGEVRGKGLLLGIELVSDKTEKTAMAADKANLIVQHCAKNGVMIGRNGNTIPGLCNVLILAPPLIISEGEADQLVDAITIALQRSLN</sequence>
<dbReference type="FunFam" id="3.40.640.10:FF:000014">
    <property type="entry name" value="Adenosylmethionine-8-amino-7-oxononanoate aminotransferase, probable"/>
    <property type="match status" value="1"/>
</dbReference>
<dbReference type="Gene3D" id="3.90.1150.10">
    <property type="entry name" value="Aspartate Aminotransferase, domain 1"/>
    <property type="match status" value="1"/>
</dbReference>
<keyword evidence="2" id="KW-0032">Aminotransferase</keyword>
<dbReference type="PROSITE" id="PS00600">
    <property type="entry name" value="AA_TRANSFER_CLASS_3"/>
    <property type="match status" value="1"/>
</dbReference>
<dbReference type="EMBL" id="UINC01044948">
    <property type="protein sequence ID" value="SVB51081.1"/>
    <property type="molecule type" value="Genomic_DNA"/>
</dbReference>
<dbReference type="Pfam" id="PF00202">
    <property type="entry name" value="Aminotran_3"/>
    <property type="match status" value="1"/>
</dbReference>
<dbReference type="NCBIfam" id="NF005812">
    <property type="entry name" value="PRK07678.1"/>
    <property type="match status" value="1"/>
</dbReference>
<name>A0A382EMA0_9ZZZZ</name>
<dbReference type="GO" id="GO:0030170">
    <property type="term" value="F:pyridoxal phosphate binding"/>
    <property type="evidence" value="ECO:0007669"/>
    <property type="project" value="InterPro"/>
</dbReference>
<gene>
    <name evidence="5" type="ORF">METZ01_LOCUS203935</name>
</gene>
<evidence type="ECO:0000313" key="5">
    <source>
        <dbReference type="EMBL" id="SVB51081.1"/>
    </source>
</evidence>
<evidence type="ECO:0000256" key="4">
    <source>
        <dbReference type="ARBA" id="ARBA00022898"/>
    </source>
</evidence>
<evidence type="ECO:0000256" key="1">
    <source>
        <dbReference type="ARBA" id="ARBA00008954"/>
    </source>
</evidence>
<dbReference type="InterPro" id="IPR015424">
    <property type="entry name" value="PyrdxlP-dep_Trfase"/>
</dbReference>